<evidence type="ECO:0000256" key="1">
    <source>
        <dbReference type="ARBA" id="ARBA00001946"/>
    </source>
</evidence>
<comment type="cofactor">
    <cofactor evidence="1">
        <name>Mg(2+)</name>
        <dbReference type="ChEBI" id="CHEBI:18420"/>
    </cofactor>
</comment>
<dbReference type="Gene3D" id="3.40.1350.10">
    <property type="match status" value="1"/>
</dbReference>
<feature type="domain" description="VRR-NUC" evidence="4">
    <location>
        <begin position="21"/>
        <end position="122"/>
    </location>
</feature>
<dbReference type="EMBL" id="CYZH01000022">
    <property type="protein sequence ID" value="CUO99014.1"/>
    <property type="molecule type" value="Genomic_DNA"/>
</dbReference>
<name>A0A174JH12_9BACE</name>
<gene>
    <name evidence="5" type="ORF">ERS852397_03269</name>
</gene>
<dbReference type="GO" id="GO:0003676">
    <property type="term" value="F:nucleic acid binding"/>
    <property type="evidence" value="ECO:0007669"/>
    <property type="project" value="InterPro"/>
</dbReference>
<sequence>MTFEEMKAKYCGKNIRKKPKDEEHRIQVSMVEWFRLQYPSMRHNLFAVPNGGRRDAATGAKLKEEGVLAGVADLILLKSNRQYGALLIETKTKKGTQSDSQKEWESKIVKDRYKYVVCRSLEEFIEVVNDYLAEK</sequence>
<dbReference type="Proteomes" id="UP000095517">
    <property type="component" value="Unassembled WGS sequence"/>
</dbReference>
<dbReference type="STRING" id="338188.ERS852397_03269"/>
<proteinExistence type="predicted"/>
<organism evidence="5 6">
    <name type="scientific">Bacteroides finegoldii</name>
    <dbReference type="NCBI Taxonomy" id="338188"/>
    <lineage>
        <taxon>Bacteria</taxon>
        <taxon>Pseudomonadati</taxon>
        <taxon>Bacteroidota</taxon>
        <taxon>Bacteroidia</taxon>
        <taxon>Bacteroidales</taxon>
        <taxon>Bacteroidaceae</taxon>
        <taxon>Bacteroides</taxon>
    </lineage>
</organism>
<evidence type="ECO:0000313" key="6">
    <source>
        <dbReference type="Proteomes" id="UP000095517"/>
    </source>
</evidence>
<evidence type="ECO:0000256" key="2">
    <source>
        <dbReference type="ARBA" id="ARBA00022722"/>
    </source>
</evidence>
<dbReference type="InterPro" id="IPR014883">
    <property type="entry name" value="VRR_NUC"/>
</dbReference>
<protein>
    <submittedName>
        <fullName evidence="5">VRR-NUC domain</fullName>
    </submittedName>
</protein>
<dbReference type="RefSeq" id="WP_082436504.1">
    <property type="nucleotide sequence ID" value="NZ_CABIXA010000022.1"/>
</dbReference>
<keyword evidence="2" id="KW-0540">Nuclease</keyword>
<dbReference type="Pfam" id="PF08774">
    <property type="entry name" value="VRR_NUC"/>
    <property type="match status" value="1"/>
</dbReference>
<reference evidence="5 6" key="1">
    <citation type="submission" date="2015-09" db="EMBL/GenBank/DDBJ databases">
        <authorList>
            <consortium name="Pathogen Informatics"/>
        </authorList>
    </citation>
    <scope>NUCLEOTIDE SEQUENCE [LARGE SCALE GENOMIC DNA]</scope>
    <source>
        <strain evidence="5 6">2789STDY5608840</strain>
    </source>
</reference>
<keyword evidence="3" id="KW-0378">Hydrolase</keyword>
<evidence type="ECO:0000256" key="3">
    <source>
        <dbReference type="ARBA" id="ARBA00022801"/>
    </source>
</evidence>
<dbReference type="AlphaFoldDB" id="A0A174JH12"/>
<dbReference type="InterPro" id="IPR011856">
    <property type="entry name" value="tRNA_endonuc-like_dom_sf"/>
</dbReference>
<dbReference type="GO" id="GO:0016788">
    <property type="term" value="F:hydrolase activity, acting on ester bonds"/>
    <property type="evidence" value="ECO:0007669"/>
    <property type="project" value="InterPro"/>
</dbReference>
<dbReference type="SMART" id="SM00990">
    <property type="entry name" value="VRR_NUC"/>
    <property type="match status" value="1"/>
</dbReference>
<evidence type="ECO:0000313" key="5">
    <source>
        <dbReference type="EMBL" id="CUO99014.1"/>
    </source>
</evidence>
<dbReference type="GO" id="GO:0004518">
    <property type="term" value="F:nuclease activity"/>
    <property type="evidence" value="ECO:0007669"/>
    <property type="project" value="UniProtKB-KW"/>
</dbReference>
<evidence type="ECO:0000259" key="4">
    <source>
        <dbReference type="SMART" id="SM00990"/>
    </source>
</evidence>
<accession>A0A174JH12</accession>